<reference evidence="2 3" key="3">
    <citation type="submission" date="2019-11" db="EMBL/GenBank/DDBJ databases">
        <title>A de novo genome assembly of a pear dwarfing rootstock.</title>
        <authorList>
            <person name="Wang F."/>
            <person name="Wang J."/>
            <person name="Li S."/>
            <person name="Zhang Y."/>
            <person name="Fang M."/>
            <person name="Ma L."/>
            <person name="Zhao Y."/>
            <person name="Jiang S."/>
        </authorList>
    </citation>
    <scope>NUCLEOTIDE SEQUENCE [LARGE SCALE GENOMIC DNA]</scope>
    <source>
        <strain evidence="2">S2</strain>
        <tissue evidence="2">Leaf</tissue>
    </source>
</reference>
<dbReference type="EMBL" id="SMOL01000781">
    <property type="protein sequence ID" value="KAB2594841.1"/>
    <property type="molecule type" value="Genomic_DNA"/>
</dbReference>
<dbReference type="Proteomes" id="UP000327157">
    <property type="component" value="Chromosome 7"/>
</dbReference>
<dbReference type="Proteomes" id="UP000327157">
    <property type="component" value="Chromosome 14"/>
</dbReference>
<evidence type="ECO:0000313" key="2">
    <source>
        <dbReference type="EMBL" id="KAB2609258.1"/>
    </source>
</evidence>
<protein>
    <submittedName>
        <fullName evidence="2">Uncharacterized protein</fullName>
    </submittedName>
</protein>
<dbReference type="AlphaFoldDB" id="A0A5N5G1H6"/>
<comment type="caution">
    <text evidence="2">The sequence shown here is derived from an EMBL/GenBank/DDBJ whole genome shotgun (WGS) entry which is preliminary data.</text>
</comment>
<evidence type="ECO:0000313" key="1">
    <source>
        <dbReference type="EMBL" id="KAB2594841.1"/>
    </source>
</evidence>
<keyword evidence="3" id="KW-1185">Reference proteome</keyword>
<dbReference type="OrthoDB" id="1190472at2759"/>
<reference evidence="2 3" key="1">
    <citation type="submission" date="2019-09" db="EMBL/GenBank/DDBJ databases">
        <authorList>
            <person name="Ou C."/>
        </authorList>
    </citation>
    <scope>NUCLEOTIDE SEQUENCE [LARGE SCALE GENOMIC DNA]</scope>
    <source>
        <strain evidence="2">S2</strain>
        <tissue evidence="2">Leaf</tissue>
    </source>
</reference>
<reference evidence="3" key="2">
    <citation type="submission" date="2019-10" db="EMBL/GenBank/DDBJ databases">
        <title>A de novo genome assembly of a pear dwarfing rootstock.</title>
        <authorList>
            <person name="Wang F."/>
            <person name="Wang J."/>
            <person name="Li S."/>
            <person name="Zhang Y."/>
            <person name="Fang M."/>
            <person name="Ma L."/>
            <person name="Zhao Y."/>
            <person name="Jiang S."/>
        </authorList>
    </citation>
    <scope>NUCLEOTIDE SEQUENCE [LARGE SCALE GENOMIC DNA]</scope>
</reference>
<name>A0A5N5G1H6_9ROSA</name>
<accession>A0A5N5G1H6</accession>
<proteinExistence type="predicted"/>
<sequence length="55" mass="5988">MFLHKKQGLGDSEGPLNQCDNNQTALLGQFAGFLAGNEGVVQRDIPGCSHQEDDW</sequence>
<dbReference type="EMBL" id="SMOL01000553">
    <property type="protein sequence ID" value="KAB2609258.1"/>
    <property type="molecule type" value="Genomic_DNA"/>
</dbReference>
<gene>
    <name evidence="2" type="ORF">D8674_012426</name>
    <name evidence="1" type="ORF">D8674_030291</name>
</gene>
<organism evidence="2 3">
    <name type="scientific">Pyrus ussuriensis x Pyrus communis</name>
    <dbReference type="NCBI Taxonomy" id="2448454"/>
    <lineage>
        <taxon>Eukaryota</taxon>
        <taxon>Viridiplantae</taxon>
        <taxon>Streptophyta</taxon>
        <taxon>Embryophyta</taxon>
        <taxon>Tracheophyta</taxon>
        <taxon>Spermatophyta</taxon>
        <taxon>Magnoliopsida</taxon>
        <taxon>eudicotyledons</taxon>
        <taxon>Gunneridae</taxon>
        <taxon>Pentapetalae</taxon>
        <taxon>rosids</taxon>
        <taxon>fabids</taxon>
        <taxon>Rosales</taxon>
        <taxon>Rosaceae</taxon>
        <taxon>Amygdaloideae</taxon>
        <taxon>Maleae</taxon>
        <taxon>Pyrus</taxon>
    </lineage>
</organism>
<evidence type="ECO:0000313" key="3">
    <source>
        <dbReference type="Proteomes" id="UP000327157"/>
    </source>
</evidence>